<comment type="caution">
    <text evidence="6">The sequence shown here is derived from an EMBL/GenBank/DDBJ whole genome shotgun (WGS) entry which is preliminary data.</text>
</comment>
<dbReference type="Gene3D" id="3.20.20.70">
    <property type="entry name" value="Aldolase class I"/>
    <property type="match status" value="1"/>
</dbReference>
<reference evidence="6 8" key="1">
    <citation type="submission" date="2007-08" db="EMBL/GenBank/DDBJ databases">
        <title>Draft genome sequence of Clostridium leptum (DSM 753).</title>
        <authorList>
            <person name="Sudarsanam P."/>
            <person name="Ley R."/>
            <person name="Guruge J."/>
            <person name="Turnbaugh P.J."/>
            <person name="Mahowald M."/>
            <person name="Liep D."/>
            <person name="Gordon J."/>
        </authorList>
    </citation>
    <scope>NUCLEOTIDE SEQUENCE [LARGE SCALE GENOMIC DNA]</scope>
    <source>
        <strain evidence="6 8">DSM 753</strain>
    </source>
</reference>
<evidence type="ECO:0000256" key="1">
    <source>
        <dbReference type="ARBA" id="ARBA00023239"/>
    </source>
</evidence>
<dbReference type="PROSITE" id="PS00666">
    <property type="entry name" value="DHDPS_2"/>
    <property type="match status" value="1"/>
</dbReference>
<sequence length="308" mass="34052">MRMKKFGILVPVVTPCDSQGQVDTQGLISVCNEMTGLGCKGIFALGSTGRGPWFGREDRIKICRAAVSAKKEDTTIFAGVMASGLNDMLENAKAMADAGADIAVMTAPGYFDYSQEEIKNIFLRFIDQSPLPVLVYDIPDFTGVKLDEGLISDLVQHENVVGIKDSSGDRERFLSLLDHFKARDDLYVFQGKEVLLGESLLSGASGFVVSLIQIDPLPFVRLWEYAQAGNQKKVSEIQAYITRLQDCVTECMSRRPQTSTLFRLLGLALKSRGICENTSMPHEGELPGWIEDYAKQCVEILRESHKIL</sequence>
<dbReference type="Pfam" id="PF00701">
    <property type="entry name" value="DHDPS"/>
    <property type="match status" value="1"/>
</dbReference>
<feature type="binding site" evidence="5">
    <location>
        <position position="48"/>
    </location>
    <ligand>
        <name>pyruvate</name>
        <dbReference type="ChEBI" id="CHEBI:15361"/>
    </ligand>
</feature>
<proteinExistence type="inferred from homology"/>
<dbReference type="InterPro" id="IPR013785">
    <property type="entry name" value="Aldolase_TIM"/>
</dbReference>
<dbReference type="PRINTS" id="PR00146">
    <property type="entry name" value="DHPICSNTHASE"/>
</dbReference>
<dbReference type="EMBL" id="NOXF01000004">
    <property type="protein sequence ID" value="PEQ24760.1"/>
    <property type="molecule type" value="Genomic_DNA"/>
</dbReference>
<dbReference type="GO" id="GO:0008747">
    <property type="term" value="F:N-acetylneuraminate lyase activity"/>
    <property type="evidence" value="ECO:0007669"/>
    <property type="project" value="TreeGrafter"/>
</dbReference>
<organism evidence="6 8">
    <name type="scientific">[Clostridium] leptum DSM 753</name>
    <dbReference type="NCBI Taxonomy" id="428125"/>
    <lineage>
        <taxon>Bacteria</taxon>
        <taxon>Bacillati</taxon>
        <taxon>Bacillota</taxon>
        <taxon>Clostridia</taxon>
        <taxon>Eubacteriales</taxon>
        <taxon>Oscillospiraceae</taxon>
        <taxon>Oscillospiraceae incertae sedis</taxon>
    </lineage>
</organism>
<evidence type="ECO:0000256" key="2">
    <source>
        <dbReference type="ARBA" id="ARBA00023270"/>
    </source>
</evidence>
<keyword evidence="2" id="KW-0704">Schiff base</keyword>
<dbReference type="PANTHER" id="PTHR42849:SF1">
    <property type="entry name" value="N-ACETYLNEURAMINATE LYASE"/>
    <property type="match status" value="1"/>
</dbReference>
<dbReference type="Proteomes" id="UP000003490">
    <property type="component" value="Unassembled WGS sequence"/>
</dbReference>
<feature type="active site" description="Schiff-base intermediate with substrate" evidence="4">
    <location>
        <position position="164"/>
    </location>
</feature>
<dbReference type="GO" id="GO:0019262">
    <property type="term" value="P:N-acetylneuraminate catabolic process"/>
    <property type="evidence" value="ECO:0007669"/>
    <property type="project" value="TreeGrafter"/>
</dbReference>
<dbReference type="eggNOG" id="COG0329">
    <property type="taxonomic scope" value="Bacteria"/>
</dbReference>
<dbReference type="Proteomes" id="UP000220611">
    <property type="component" value="Unassembled WGS sequence"/>
</dbReference>
<evidence type="ECO:0000256" key="5">
    <source>
        <dbReference type="PIRSR" id="PIRSR001365-2"/>
    </source>
</evidence>
<evidence type="ECO:0000313" key="9">
    <source>
        <dbReference type="Proteomes" id="UP000220611"/>
    </source>
</evidence>
<feature type="active site" description="Proton donor/acceptor" evidence="4">
    <location>
        <position position="136"/>
    </location>
</feature>
<dbReference type="InterPro" id="IPR002220">
    <property type="entry name" value="DapA-like"/>
</dbReference>
<comment type="similarity">
    <text evidence="3">Belongs to the DapA family.</text>
</comment>
<dbReference type="AlphaFoldDB" id="A7VUH2"/>
<gene>
    <name evidence="7" type="ORF">CH238_07310</name>
    <name evidence="6" type="ORF">CLOLEP_02218</name>
</gene>
<dbReference type="CDD" id="cd00408">
    <property type="entry name" value="DHDPS-like"/>
    <property type="match status" value="1"/>
</dbReference>
<dbReference type="InterPro" id="IPR020625">
    <property type="entry name" value="Schiff_base-form_aldolases_AS"/>
</dbReference>
<reference evidence="7 9" key="3">
    <citation type="submission" date="2017-07" db="EMBL/GenBank/DDBJ databases">
        <title>Prevalence of linear plasmids in Cutibacterium (Propionibacterium) acnes isolates obtained from prostatic tissue.</title>
        <authorList>
            <person name="Davidsson S."/>
            <person name="Carlsson J."/>
            <person name="Molling P."/>
            <person name="Andren O."/>
            <person name="Andersson S.-O."/>
            <person name="Brzuszkiewicz E."/>
            <person name="Poehlein A."/>
            <person name="Al-Zeer M."/>
            <person name="Brinkmann V."/>
            <person name="Scavenius C."/>
            <person name="Nazipi S."/>
            <person name="Soderquist B."/>
            <person name="Bruggemann H."/>
        </authorList>
    </citation>
    <scope>NUCLEOTIDE SEQUENCE [LARGE SCALE GENOMIC DNA]</scope>
    <source>
        <strain evidence="7 9">DSM 753</strain>
    </source>
</reference>
<accession>A7VUH2</accession>
<evidence type="ECO:0000313" key="8">
    <source>
        <dbReference type="Proteomes" id="UP000003490"/>
    </source>
</evidence>
<evidence type="ECO:0000313" key="7">
    <source>
        <dbReference type="EMBL" id="PEQ24760.1"/>
    </source>
</evidence>
<evidence type="ECO:0000256" key="3">
    <source>
        <dbReference type="PIRNR" id="PIRNR001365"/>
    </source>
</evidence>
<dbReference type="PIRSF" id="PIRSF001365">
    <property type="entry name" value="DHDPS"/>
    <property type="match status" value="1"/>
</dbReference>
<dbReference type="EMBL" id="ABCB02000019">
    <property type="protein sequence ID" value="EDO60622.1"/>
    <property type="molecule type" value="Genomic_DNA"/>
</dbReference>
<dbReference type="SUPFAM" id="SSF51569">
    <property type="entry name" value="Aldolase"/>
    <property type="match status" value="1"/>
</dbReference>
<protein>
    <submittedName>
        <fullName evidence="7">Dihydrodipicolinate synthase family protein</fullName>
    </submittedName>
    <submittedName>
        <fullName evidence="6">Dihydrodipicolinate synthetase family</fullName>
    </submittedName>
</protein>
<dbReference type="SMART" id="SM01130">
    <property type="entry name" value="DHDPS"/>
    <property type="match status" value="1"/>
</dbReference>
<evidence type="ECO:0000256" key="4">
    <source>
        <dbReference type="PIRSR" id="PIRSR001365-1"/>
    </source>
</evidence>
<keyword evidence="1 3" id="KW-0456">Lyase</keyword>
<evidence type="ECO:0000313" key="6">
    <source>
        <dbReference type="EMBL" id="EDO60622.1"/>
    </source>
</evidence>
<feature type="binding site" evidence="5">
    <location>
        <position position="208"/>
    </location>
    <ligand>
        <name>pyruvate</name>
        <dbReference type="ChEBI" id="CHEBI:15361"/>
    </ligand>
</feature>
<dbReference type="PANTHER" id="PTHR42849">
    <property type="entry name" value="N-ACETYLNEURAMINATE LYASE"/>
    <property type="match status" value="1"/>
</dbReference>
<dbReference type="HOGENOM" id="CLU_049343_5_1_9"/>
<keyword evidence="9" id="KW-1185">Reference proteome</keyword>
<dbReference type="GO" id="GO:0005829">
    <property type="term" value="C:cytosol"/>
    <property type="evidence" value="ECO:0007669"/>
    <property type="project" value="TreeGrafter"/>
</dbReference>
<dbReference type="OrthoDB" id="9771791at2"/>
<reference evidence="6 8" key="2">
    <citation type="submission" date="2007-08" db="EMBL/GenBank/DDBJ databases">
        <authorList>
            <person name="Fulton L."/>
            <person name="Clifton S."/>
            <person name="Fulton B."/>
            <person name="Xu J."/>
            <person name="Minx P."/>
            <person name="Pepin K.H."/>
            <person name="Johnson M."/>
            <person name="Thiruvilangam P."/>
            <person name="Bhonagiri V."/>
            <person name="Nash W.E."/>
            <person name="Wang C."/>
            <person name="Mardis E.R."/>
            <person name="Wilson R.K."/>
        </authorList>
    </citation>
    <scope>NUCLEOTIDE SEQUENCE [LARGE SCALE GENOMIC DNA]</scope>
    <source>
        <strain evidence="6 8">DSM 753</strain>
    </source>
</reference>
<name>A7VUH2_9FIRM</name>